<dbReference type="EMBL" id="CP037940">
    <property type="protein sequence ID" value="QBO37111.1"/>
    <property type="molecule type" value="Genomic_DNA"/>
</dbReference>
<accession>A0A4P6YWE6</accession>
<sequence>MNKTTHTLLGTVAGIVVGGLGMKLAMNAKAKAMPEDVELDWNHYHQTTDGMVVKIKEVDGILLIPDTDWIKRQMAFLAVKLEEYDMGLEDDHPMGDMTPKVEPVTGVEVLHPSAKLQDLKAPIAEVVDTAE</sequence>
<proteinExistence type="predicted"/>
<name>A0A4P6YWE6_9LACO</name>
<protein>
    <submittedName>
        <fullName evidence="1">Uncharacterized protein</fullName>
    </submittedName>
</protein>
<keyword evidence="2" id="KW-1185">Reference proteome</keyword>
<organism evidence="1 2">
    <name type="scientific">Periweissella cryptocerci</name>
    <dbReference type="NCBI Taxonomy" id="2506420"/>
    <lineage>
        <taxon>Bacteria</taxon>
        <taxon>Bacillati</taxon>
        <taxon>Bacillota</taxon>
        <taxon>Bacilli</taxon>
        <taxon>Lactobacillales</taxon>
        <taxon>Lactobacillaceae</taxon>
        <taxon>Periweissella</taxon>
    </lineage>
</organism>
<dbReference type="Proteomes" id="UP000292886">
    <property type="component" value="Chromosome"/>
</dbReference>
<dbReference type="AlphaFoldDB" id="A0A4P6YWE6"/>
<evidence type="ECO:0000313" key="2">
    <source>
        <dbReference type="Proteomes" id="UP000292886"/>
    </source>
</evidence>
<reference evidence="2" key="1">
    <citation type="submission" date="2019-03" db="EMBL/GenBank/DDBJ databases">
        <title>Weissella sp. 26KH-42 Genome sequencing.</title>
        <authorList>
            <person name="Heo J."/>
            <person name="Kim S.-J."/>
            <person name="Kim J.-S."/>
            <person name="Hong S.-B."/>
            <person name="Kwon S.-W."/>
        </authorList>
    </citation>
    <scope>NUCLEOTIDE SEQUENCE [LARGE SCALE GENOMIC DNA]</scope>
    <source>
        <strain evidence="2">26KH-42</strain>
    </source>
</reference>
<dbReference type="KEGG" id="wei:EQG49_11920"/>
<gene>
    <name evidence="1" type="ORF">EQG49_11920</name>
</gene>
<evidence type="ECO:0000313" key="1">
    <source>
        <dbReference type="EMBL" id="QBO37111.1"/>
    </source>
</evidence>
<dbReference type="RefSeq" id="WP_133364188.1">
    <property type="nucleotide sequence ID" value="NZ_CP037940.1"/>
</dbReference>